<comment type="caution">
    <text evidence="1">The sequence shown here is derived from an EMBL/GenBank/DDBJ whole genome shotgun (WGS) entry which is preliminary data.</text>
</comment>
<reference evidence="1 2" key="1">
    <citation type="journal article" date="2018" name="Evol. Lett.">
        <title>Horizontal gene cluster transfer increased hallucinogenic mushroom diversity.</title>
        <authorList>
            <person name="Reynolds H.T."/>
            <person name="Vijayakumar V."/>
            <person name="Gluck-Thaler E."/>
            <person name="Korotkin H.B."/>
            <person name="Matheny P.B."/>
            <person name="Slot J.C."/>
        </authorList>
    </citation>
    <scope>NUCLEOTIDE SEQUENCE [LARGE SCALE GENOMIC DNA]</scope>
    <source>
        <strain evidence="1 2">SRW20</strain>
    </source>
</reference>
<dbReference type="EMBL" id="NHYE01005092">
    <property type="protein sequence ID" value="PPQ77104.1"/>
    <property type="molecule type" value="Genomic_DNA"/>
</dbReference>
<sequence>MAFGLEVVRVECGTLNQPDEECGRSPFDSPAVSLAAGFIDFRRRQRGMLSAKTSRWWRKNMQESTGLLPYPSLLLALDDHDCNQPRERKRWRRARNDGVADGRICAEAESCDGRSGLRFAGIRSWRRSRAPVYWHEFEDNLGGVKTPRDGFDDMDSQVG</sequence>
<dbReference type="AlphaFoldDB" id="A0A409WF09"/>
<dbReference type="Proteomes" id="UP000284706">
    <property type="component" value="Unassembled WGS sequence"/>
</dbReference>
<accession>A0A409WF09</accession>
<evidence type="ECO:0000313" key="2">
    <source>
        <dbReference type="Proteomes" id="UP000284706"/>
    </source>
</evidence>
<evidence type="ECO:0000313" key="1">
    <source>
        <dbReference type="EMBL" id="PPQ77104.1"/>
    </source>
</evidence>
<keyword evidence="2" id="KW-1185">Reference proteome</keyword>
<gene>
    <name evidence="1" type="ORF">CVT26_004522</name>
</gene>
<organism evidence="1 2">
    <name type="scientific">Gymnopilus dilepis</name>
    <dbReference type="NCBI Taxonomy" id="231916"/>
    <lineage>
        <taxon>Eukaryota</taxon>
        <taxon>Fungi</taxon>
        <taxon>Dikarya</taxon>
        <taxon>Basidiomycota</taxon>
        <taxon>Agaricomycotina</taxon>
        <taxon>Agaricomycetes</taxon>
        <taxon>Agaricomycetidae</taxon>
        <taxon>Agaricales</taxon>
        <taxon>Agaricineae</taxon>
        <taxon>Hymenogastraceae</taxon>
        <taxon>Gymnopilus</taxon>
    </lineage>
</organism>
<dbReference type="InParanoid" id="A0A409WF09"/>
<protein>
    <submittedName>
        <fullName evidence="1">Uncharacterized protein</fullName>
    </submittedName>
</protein>
<name>A0A409WF09_9AGAR</name>
<proteinExistence type="predicted"/>